<dbReference type="PANTHER" id="PTHR19370">
    <property type="entry name" value="NADH-CYTOCHROME B5 REDUCTASE"/>
    <property type="match status" value="1"/>
</dbReference>
<keyword evidence="4 6" id="KW-0274">FAD</keyword>
<dbReference type="GO" id="GO:0016491">
    <property type="term" value="F:oxidoreductase activity"/>
    <property type="evidence" value="ECO:0007669"/>
    <property type="project" value="UniProtKB-KW"/>
</dbReference>
<keyword evidence="7" id="KW-0472">Membrane</keyword>
<dbReference type="SUPFAM" id="SSF52343">
    <property type="entry name" value="Ferredoxin reductase-like, C-terminal NADP-linked domain"/>
    <property type="match status" value="1"/>
</dbReference>
<dbReference type="InterPro" id="IPR017938">
    <property type="entry name" value="Riboflavin_synthase-like_b-brl"/>
</dbReference>
<feature type="binding site" evidence="6">
    <location>
        <position position="252"/>
    </location>
    <ligand>
        <name>FAD</name>
        <dbReference type="ChEBI" id="CHEBI:57692"/>
    </ligand>
</feature>
<feature type="binding site" evidence="6">
    <location>
        <position position="262"/>
    </location>
    <ligand>
        <name>FAD</name>
        <dbReference type="ChEBI" id="CHEBI:57692"/>
    </ligand>
</feature>
<dbReference type="Gene3D" id="2.40.30.10">
    <property type="entry name" value="Translation factors"/>
    <property type="match status" value="1"/>
</dbReference>
<reference evidence="9" key="1">
    <citation type="journal article" date="2017" name="Genome Announc.">
        <title>Genome sequences of Cyberlindnera fabianii 65, Pichia kudriavzevii 129, and Saccharomyces cerevisiae 131 isolated from fermented masau fruits in Zimbabwe.</title>
        <authorList>
            <person name="van Rijswijck I.M.H."/>
            <person name="Derks M.F.L."/>
            <person name="Abee T."/>
            <person name="de Ridder D."/>
            <person name="Smid E.J."/>
        </authorList>
    </citation>
    <scope>NUCLEOTIDE SEQUENCE [LARGE SCALE GENOMIC DNA]</scope>
    <source>
        <strain evidence="9">129</strain>
    </source>
</reference>
<keyword evidence="7" id="KW-1133">Transmembrane helix</keyword>
<comment type="similarity">
    <text evidence="2">Belongs to the flavoprotein pyridine nucleotide cytochrome reductase family.</text>
</comment>
<dbReference type="InterPro" id="IPR039261">
    <property type="entry name" value="FNR_nucleotide-bd"/>
</dbReference>
<comment type="caution">
    <text evidence="8">The sequence shown here is derived from an EMBL/GenBank/DDBJ whole genome shotgun (WGS) entry which is preliminary data.</text>
</comment>
<keyword evidence="3 6" id="KW-0285">Flavoprotein</keyword>
<feature type="binding site" evidence="6">
    <location>
        <position position="254"/>
    </location>
    <ligand>
        <name>FAD</name>
        <dbReference type="ChEBI" id="CHEBI:57692"/>
    </ligand>
</feature>
<evidence type="ECO:0000256" key="7">
    <source>
        <dbReference type="SAM" id="Phobius"/>
    </source>
</evidence>
<dbReference type="EMBL" id="MQVM01000002">
    <property type="protein sequence ID" value="ONH77381.1"/>
    <property type="molecule type" value="Genomic_DNA"/>
</dbReference>
<evidence type="ECO:0000256" key="4">
    <source>
        <dbReference type="ARBA" id="ARBA00022827"/>
    </source>
</evidence>
<organism evidence="8 9">
    <name type="scientific">Pichia kudriavzevii</name>
    <name type="common">Yeast</name>
    <name type="synonym">Issatchenkia orientalis</name>
    <dbReference type="NCBI Taxonomy" id="4909"/>
    <lineage>
        <taxon>Eukaryota</taxon>
        <taxon>Fungi</taxon>
        <taxon>Dikarya</taxon>
        <taxon>Ascomycota</taxon>
        <taxon>Saccharomycotina</taxon>
        <taxon>Pichiomycetes</taxon>
        <taxon>Pichiales</taxon>
        <taxon>Pichiaceae</taxon>
        <taxon>Pichia</taxon>
    </lineage>
</organism>
<evidence type="ECO:0000256" key="5">
    <source>
        <dbReference type="ARBA" id="ARBA00023002"/>
    </source>
</evidence>
<keyword evidence="7" id="KW-0812">Transmembrane</keyword>
<accession>A0A1V2LTK7</accession>
<dbReference type="Gene3D" id="3.40.50.80">
    <property type="entry name" value="Nucleotide-binding domain of ferredoxin-NADP reductase (FNR) module"/>
    <property type="match status" value="1"/>
</dbReference>
<name>A0A1V2LTK7_PICKU</name>
<proteinExistence type="inferred from homology"/>
<evidence type="ECO:0000313" key="8">
    <source>
        <dbReference type="EMBL" id="ONH77381.1"/>
    </source>
</evidence>
<evidence type="ECO:0000256" key="2">
    <source>
        <dbReference type="ARBA" id="ARBA00006105"/>
    </source>
</evidence>
<dbReference type="SUPFAM" id="SSF63380">
    <property type="entry name" value="Riboflavin synthase domain-like"/>
    <property type="match status" value="1"/>
</dbReference>
<protein>
    <submittedName>
        <fullName evidence="8">Cytochrome c mitochondrial import factor CYC2</fullName>
    </submittedName>
</protein>
<dbReference type="Proteomes" id="UP000189274">
    <property type="component" value="Unassembled WGS sequence"/>
</dbReference>
<feature type="transmembrane region" description="Helical" evidence="7">
    <location>
        <begin position="121"/>
        <end position="141"/>
    </location>
</feature>
<evidence type="ECO:0000256" key="6">
    <source>
        <dbReference type="PIRSR" id="PIRSR601834-1"/>
    </source>
</evidence>
<dbReference type="VEuPathDB" id="FungiDB:C5L36_0B11770"/>
<sequence>MQRSLLRLPKPSSWRFVRYNSNVPADKKNDSNLPLNRSEDFNQLTEKFNPDLSSKVSKPSASLPAIDPSLKELMTKPKTEYNPLMNAQQNSYEFKAPKSPKQLYKQQLEEKSRPKSKLRKMLPSLLICGGLCWGIFTYYYITKEKDPNVDRDTALLRDDKFLPYIVTFKHKINDDHYLIELTRKNRAEKLIHNEQLFNGDRLWSVEIMQPDINIVRNYTPLPMYVAGIDPTTKEPHLRLVKELEEEGKFVLIVKKYDQGEFSRWLTSRNLLDEVKLRGPIIEYKFPFHPLDRVEERPQMSNTLTSIKPDPIWPENLPKPENFTFFAAGTGIMPLYQLIYSPNPPKGFVDVWYSIKDESEILPQIKTLNFFAEKCGRVKFHYIISNTNKHQHLTAKQIESPTLANYSGGMDLHITEEAYKQKLLREKKLEIQKQLKGEKTAASPPLHEQKLVIIDSNGTQVSSENIIKPIDSKIKPENAYQQWTFFKKSKEFPPSSFAFICGPENYIADISGKPDLNNLEKKDNGPIGGILKEKGWTLNNIKRLQ</sequence>
<evidence type="ECO:0000256" key="3">
    <source>
        <dbReference type="ARBA" id="ARBA00022630"/>
    </source>
</evidence>
<dbReference type="PANTHER" id="PTHR19370:SF189">
    <property type="entry name" value="CYTOCHROME C MITOCHONDRIAL IMPORT FACTOR CYC2"/>
    <property type="match status" value="1"/>
</dbReference>
<dbReference type="InterPro" id="IPR001834">
    <property type="entry name" value="CBR-like"/>
</dbReference>
<keyword evidence="5" id="KW-0560">Oxidoreductase</keyword>
<dbReference type="AlphaFoldDB" id="A0A1V2LTK7"/>
<evidence type="ECO:0000256" key="1">
    <source>
        <dbReference type="ARBA" id="ARBA00001974"/>
    </source>
</evidence>
<evidence type="ECO:0000313" key="9">
    <source>
        <dbReference type="Proteomes" id="UP000189274"/>
    </source>
</evidence>
<comment type="cofactor">
    <cofactor evidence="1 6">
        <name>FAD</name>
        <dbReference type="ChEBI" id="CHEBI:57692"/>
    </cofactor>
</comment>
<gene>
    <name evidence="8" type="ORF">BOH78_0676</name>
</gene>
<dbReference type="GO" id="GO:0005739">
    <property type="term" value="C:mitochondrion"/>
    <property type="evidence" value="ECO:0007669"/>
    <property type="project" value="TreeGrafter"/>
</dbReference>